<evidence type="ECO:0000256" key="1">
    <source>
        <dbReference type="SAM" id="SignalP"/>
    </source>
</evidence>
<feature type="chain" id="PRO_5030792803" evidence="1">
    <location>
        <begin position="27"/>
        <end position="259"/>
    </location>
</feature>
<protein>
    <submittedName>
        <fullName evidence="2">Uncharacterized protein</fullName>
    </submittedName>
</protein>
<dbReference type="AlphaFoldDB" id="A0A7S4HA57"/>
<name>A0A7S4HA57_GUITH</name>
<dbReference type="EMBL" id="HBKN01002115">
    <property type="protein sequence ID" value="CAE2192514.1"/>
    <property type="molecule type" value="Transcribed_RNA"/>
</dbReference>
<keyword evidence="1" id="KW-0732">Signal</keyword>
<proteinExistence type="predicted"/>
<evidence type="ECO:0000313" key="2">
    <source>
        <dbReference type="EMBL" id="CAE2192514.1"/>
    </source>
</evidence>
<organism evidence="2">
    <name type="scientific">Guillardia theta</name>
    <name type="common">Cryptophyte</name>
    <name type="synonym">Cryptomonas phi</name>
    <dbReference type="NCBI Taxonomy" id="55529"/>
    <lineage>
        <taxon>Eukaryota</taxon>
        <taxon>Cryptophyceae</taxon>
        <taxon>Pyrenomonadales</taxon>
        <taxon>Geminigeraceae</taxon>
        <taxon>Guillardia</taxon>
    </lineage>
</organism>
<sequence length="259" mass="28659">MMQRRSHVSSSCLAVTMLLVLPCALSFSPLPLSALVDRDPRASPTILRCSSRAARVRSAKAIVLRASIVEPNEKEKVQDADDSKSQSLFGKAEVLDDKILELEVAKGQKQISELATLTNAEVQTLQKKIEEEINLAMEGAQLELLEEYDQKTQAILKDMMKQRDIIRQEASNIEELKKQLDSPMWWKSRGNTEKKSKDNFIPMALAWTFGLAAANEIYSGMQSDEGLSFIGGGKAVLDSLLCIVSASIAMRKSKSKAKE</sequence>
<gene>
    <name evidence="2" type="ORF">GTHE00462_LOCUS1825</name>
</gene>
<reference evidence="2" key="1">
    <citation type="submission" date="2021-01" db="EMBL/GenBank/DDBJ databases">
        <authorList>
            <person name="Corre E."/>
            <person name="Pelletier E."/>
            <person name="Niang G."/>
            <person name="Scheremetjew M."/>
            <person name="Finn R."/>
            <person name="Kale V."/>
            <person name="Holt S."/>
            <person name="Cochrane G."/>
            <person name="Meng A."/>
            <person name="Brown T."/>
            <person name="Cohen L."/>
        </authorList>
    </citation>
    <scope>NUCLEOTIDE SEQUENCE</scope>
    <source>
        <strain evidence="2">CCMP 2712</strain>
    </source>
</reference>
<accession>A0A7S4HA57</accession>
<feature type="signal peptide" evidence="1">
    <location>
        <begin position="1"/>
        <end position="26"/>
    </location>
</feature>